<reference evidence="2" key="1">
    <citation type="submission" date="2022-10" db="EMBL/GenBank/DDBJ databases">
        <title>Whole genome sequencing of three plant growth promoting bacteria isolated from Vachellia tortilis subsp. raddiana in Morocco.</title>
        <authorList>
            <person name="Hnini M."/>
            <person name="Zouagui R."/>
            <person name="Zouagui H."/>
            <person name="Chemao Elfihri M.-W."/>
            <person name="Ibrahimi A."/>
            <person name="Sbabou L."/>
            <person name="Aurag J."/>
        </authorList>
    </citation>
    <scope>NUCLEOTIDE SEQUENCE</scope>
    <source>
        <strain evidence="2">LMR678</strain>
    </source>
</reference>
<dbReference type="Proteomes" id="UP001079430">
    <property type="component" value="Unassembled WGS sequence"/>
</dbReference>
<evidence type="ECO:0000313" key="3">
    <source>
        <dbReference type="Proteomes" id="UP001079430"/>
    </source>
</evidence>
<dbReference type="Pfam" id="PF03417">
    <property type="entry name" value="AAT"/>
    <property type="match status" value="1"/>
</dbReference>
<evidence type="ECO:0000259" key="1">
    <source>
        <dbReference type="Pfam" id="PF03417"/>
    </source>
</evidence>
<comment type="caution">
    <text evidence="2">The sequence shown here is derived from an EMBL/GenBank/DDBJ whole genome shotgun (WGS) entry which is preliminary data.</text>
</comment>
<sequence length="324" mass="36017">MYKTFIAAREDRPGEAWLSRFIAGRAEAEKWYFGRAVASTPNARDCRAALWQHMPELIPYYDDACGLVGDDEVAHRVLSHYRPAPERYSCSQAVWLGEEGPALIRNFDYPPDIVSERFEMTAWSGLRVIAKAQRPWGGCLDGMNEEGLVASVTLGGSRAQGVGFSIILVIRYVLETCRQVREAVAALCRIPVALPQNVTVLDRSGHYATLLLGPGQRPTVSRLKACTNHQRTGRPSSSSLARQLAVLQALEDPSMSLSTLTDRFLEPPLYSARGPSPTLYTAVYRPAEGRVDYIWPGKRWPQGFDSFGTGEYTHHYGERVVSPV</sequence>
<dbReference type="InterPro" id="IPR005079">
    <property type="entry name" value="Peptidase_C45_hydrolase"/>
</dbReference>
<dbReference type="EMBL" id="JAPVOI010000004">
    <property type="protein sequence ID" value="MCZ4092459.1"/>
    <property type="molecule type" value="Genomic_DNA"/>
</dbReference>
<dbReference type="GO" id="GO:0016746">
    <property type="term" value="F:acyltransferase activity"/>
    <property type="evidence" value="ECO:0007669"/>
    <property type="project" value="UniProtKB-KW"/>
</dbReference>
<accession>A0ABT4KKM2</accession>
<dbReference type="SUPFAM" id="SSF56235">
    <property type="entry name" value="N-terminal nucleophile aminohydrolases (Ntn hydrolases)"/>
    <property type="match status" value="1"/>
</dbReference>
<gene>
    <name evidence="2" type="ORF">O3W52_21015</name>
</gene>
<feature type="domain" description="Peptidase C45 hydrolase" evidence="1">
    <location>
        <begin position="95"/>
        <end position="299"/>
    </location>
</feature>
<dbReference type="InterPro" id="IPR029055">
    <property type="entry name" value="Ntn_hydrolases_N"/>
</dbReference>
<keyword evidence="3" id="KW-1185">Reference proteome</keyword>
<keyword evidence="2" id="KW-0808">Transferase</keyword>
<protein>
    <submittedName>
        <fullName evidence="2">C45 family autoproteolytic acyltransferase/hydrolase</fullName>
    </submittedName>
</protein>
<dbReference type="NCBIfam" id="NF040521">
    <property type="entry name" value="C45_proenzyme"/>
    <property type="match status" value="1"/>
</dbReference>
<dbReference type="Gene3D" id="3.60.60.10">
    <property type="entry name" value="Penicillin V Acylase, Chain A"/>
    <property type="match status" value="1"/>
</dbReference>
<organism evidence="2 3">
    <name type="scientific">Sinorhizobium psoraleae</name>
    <dbReference type="NCBI Taxonomy" id="520838"/>
    <lineage>
        <taxon>Bacteria</taxon>
        <taxon>Pseudomonadati</taxon>
        <taxon>Pseudomonadota</taxon>
        <taxon>Alphaproteobacteria</taxon>
        <taxon>Hyphomicrobiales</taxon>
        <taxon>Rhizobiaceae</taxon>
        <taxon>Sinorhizobium/Ensifer group</taxon>
        <taxon>Sinorhizobium</taxon>
    </lineage>
</organism>
<name>A0ABT4KKM2_9HYPH</name>
<keyword evidence="2" id="KW-0012">Acyltransferase</keyword>
<dbReference type="RefSeq" id="WP_269282875.1">
    <property type="nucleotide sequence ID" value="NZ_JAPVOI010000004.1"/>
</dbReference>
<evidence type="ECO:0000313" key="2">
    <source>
        <dbReference type="EMBL" id="MCZ4092459.1"/>
    </source>
</evidence>
<dbReference type="InterPro" id="IPR047794">
    <property type="entry name" value="C45_proenzyme-like"/>
</dbReference>
<proteinExistence type="predicted"/>